<comment type="caution">
    <text evidence="11">The sequence shown here is derived from an EMBL/GenBank/DDBJ whole genome shotgun (WGS) entry which is preliminary data.</text>
</comment>
<dbReference type="InterPro" id="IPR002777">
    <property type="entry name" value="PFD_beta-like"/>
</dbReference>
<comment type="similarity">
    <text evidence="2 9">Belongs to the prefoldin subunit beta family.</text>
</comment>
<dbReference type="InterPro" id="IPR012713">
    <property type="entry name" value="PfdB"/>
</dbReference>
<comment type="function">
    <text evidence="7 9">Molecular chaperone capable of stabilizing a range of proteins. Seems to fulfill an ATP-independent, HSP70-like function in archaeal de novo protein folding.</text>
</comment>
<dbReference type="EMBL" id="LFWZ01000069">
    <property type="protein sequence ID" value="KON29303.1"/>
    <property type="molecule type" value="Genomic_DNA"/>
</dbReference>
<dbReference type="HAMAP" id="MF_00307">
    <property type="entry name" value="PfdB"/>
    <property type="match status" value="1"/>
</dbReference>
<dbReference type="Gene3D" id="1.10.287.370">
    <property type="match status" value="1"/>
</dbReference>
<evidence type="ECO:0000256" key="8">
    <source>
        <dbReference type="ARBA" id="ARBA00033461"/>
    </source>
</evidence>
<comment type="subcellular location">
    <subcellularLocation>
        <location evidence="1 9">Cytoplasm</location>
    </subcellularLocation>
</comment>
<dbReference type="PANTHER" id="PTHR21431:SF0">
    <property type="entry name" value="PREFOLDIN SUBUNIT 6"/>
    <property type="match status" value="1"/>
</dbReference>
<dbReference type="Pfam" id="PF01920">
    <property type="entry name" value="Prefoldin_2"/>
    <property type="match status" value="1"/>
</dbReference>
<name>A0A0M0BL80_9ARCH</name>
<organism evidence="11 12">
    <name type="scientific">miscellaneous Crenarchaeota group-15 archaeon DG-45</name>
    <dbReference type="NCBI Taxonomy" id="1685127"/>
    <lineage>
        <taxon>Archaea</taxon>
        <taxon>Candidatus Bathyarchaeota</taxon>
        <taxon>MCG-15</taxon>
    </lineage>
</organism>
<evidence type="ECO:0000256" key="5">
    <source>
        <dbReference type="ARBA" id="ARBA00022490"/>
    </source>
</evidence>
<keyword evidence="6 9" id="KW-0143">Chaperone</keyword>
<gene>
    <name evidence="9" type="primary">pfdB</name>
    <name evidence="11" type="ORF">AC482_06900</name>
</gene>
<dbReference type="GO" id="GO:0051131">
    <property type="term" value="P:chaperone-mediated protein complex assembly"/>
    <property type="evidence" value="ECO:0007669"/>
    <property type="project" value="TreeGrafter"/>
</dbReference>
<evidence type="ECO:0000256" key="2">
    <source>
        <dbReference type="ARBA" id="ARBA00008045"/>
    </source>
</evidence>
<keyword evidence="10" id="KW-0175">Coiled coil</keyword>
<proteinExistence type="inferred from homology"/>
<dbReference type="AlphaFoldDB" id="A0A0M0BL80"/>
<evidence type="ECO:0000256" key="7">
    <source>
        <dbReference type="ARBA" id="ARBA00025077"/>
    </source>
</evidence>
<comment type="subunit">
    <text evidence="3 9">Heterohexamer of two alpha and four beta subunits.</text>
</comment>
<dbReference type="Proteomes" id="UP000037210">
    <property type="component" value="Unassembled WGS sequence"/>
</dbReference>
<reference evidence="11 12" key="1">
    <citation type="submission" date="2015-06" db="EMBL/GenBank/DDBJ databases">
        <title>New insights into the roles of widespread benthic archaea in carbon and nitrogen cycling.</title>
        <authorList>
            <person name="Lazar C.S."/>
            <person name="Baker B.J."/>
            <person name="Seitz K.W."/>
            <person name="Hyde A.S."/>
            <person name="Dick G.J."/>
            <person name="Hinrichs K.-U."/>
            <person name="Teske A.P."/>
        </authorList>
    </citation>
    <scope>NUCLEOTIDE SEQUENCE [LARGE SCALE GENOMIC DNA]</scope>
    <source>
        <strain evidence="11">DG-45</strain>
    </source>
</reference>
<keyword evidence="5 9" id="KW-0963">Cytoplasm</keyword>
<dbReference type="SUPFAM" id="SSF46579">
    <property type="entry name" value="Prefoldin"/>
    <property type="match status" value="1"/>
</dbReference>
<dbReference type="PANTHER" id="PTHR21431">
    <property type="entry name" value="PREFOLDIN SUBUNIT 6"/>
    <property type="match status" value="1"/>
</dbReference>
<protein>
    <recommendedName>
        <fullName evidence="4 9">Prefoldin subunit beta</fullName>
    </recommendedName>
    <alternativeName>
        <fullName evidence="8 9">GimC subunit beta</fullName>
    </alternativeName>
</protein>
<evidence type="ECO:0000313" key="11">
    <source>
        <dbReference type="EMBL" id="KON29303.1"/>
    </source>
</evidence>
<evidence type="ECO:0000256" key="1">
    <source>
        <dbReference type="ARBA" id="ARBA00004496"/>
    </source>
</evidence>
<dbReference type="GO" id="GO:0051087">
    <property type="term" value="F:protein-folding chaperone binding"/>
    <property type="evidence" value="ECO:0007669"/>
    <property type="project" value="TreeGrafter"/>
</dbReference>
<dbReference type="GO" id="GO:0016272">
    <property type="term" value="C:prefoldin complex"/>
    <property type="evidence" value="ECO:0007669"/>
    <property type="project" value="UniProtKB-UniRule"/>
</dbReference>
<dbReference type="GO" id="GO:0006457">
    <property type="term" value="P:protein folding"/>
    <property type="evidence" value="ECO:0007669"/>
    <property type="project" value="UniProtKB-UniRule"/>
</dbReference>
<dbReference type="GO" id="GO:0051082">
    <property type="term" value="F:unfolded protein binding"/>
    <property type="evidence" value="ECO:0007669"/>
    <property type="project" value="UniProtKB-UniRule"/>
</dbReference>
<evidence type="ECO:0000313" key="12">
    <source>
        <dbReference type="Proteomes" id="UP000037210"/>
    </source>
</evidence>
<evidence type="ECO:0000256" key="3">
    <source>
        <dbReference type="ARBA" id="ARBA00011716"/>
    </source>
</evidence>
<sequence>MGVSRTNQLPPDIQERLARLQQLQSTLQSLVIQKQRLELEQRETERALKTLEGIPPGTKVYRSVGAILVERDRDEVISELSERRDFLEMRSKVLSKQEEKTRERLDSLQKRLQQELNLQMGQGGP</sequence>
<evidence type="ECO:0000256" key="9">
    <source>
        <dbReference type="HAMAP-Rule" id="MF_00307"/>
    </source>
</evidence>
<evidence type="ECO:0000256" key="10">
    <source>
        <dbReference type="SAM" id="Coils"/>
    </source>
</evidence>
<evidence type="ECO:0000256" key="6">
    <source>
        <dbReference type="ARBA" id="ARBA00023186"/>
    </source>
</evidence>
<accession>A0A0M0BL80</accession>
<dbReference type="GO" id="GO:0005737">
    <property type="term" value="C:cytoplasm"/>
    <property type="evidence" value="ECO:0007669"/>
    <property type="project" value="UniProtKB-SubCell"/>
</dbReference>
<dbReference type="CDD" id="cd23162">
    <property type="entry name" value="Prefoldin_beta_GimC"/>
    <property type="match status" value="1"/>
</dbReference>
<feature type="coiled-coil region" evidence="10">
    <location>
        <begin position="20"/>
        <end position="118"/>
    </location>
</feature>
<dbReference type="InterPro" id="IPR009053">
    <property type="entry name" value="Prefoldin"/>
</dbReference>
<evidence type="ECO:0000256" key="4">
    <source>
        <dbReference type="ARBA" id="ARBA00016304"/>
    </source>
</evidence>
<dbReference type="NCBIfam" id="TIGR02338">
    <property type="entry name" value="gimC_beta"/>
    <property type="match status" value="1"/>
</dbReference>